<name>A0A0D8YB00_DICVI</name>
<keyword evidence="4 6" id="KW-0539">Nucleus</keyword>
<dbReference type="GO" id="GO:0019843">
    <property type="term" value="F:rRNA binding"/>
    <property type="evidence" value="ECO:0007669"/>
    <property type="project" value="UniProtKB-UniRule"/>
</dbReference>
<evidence type="ECO:0000256" key="2">
    <source>
        <dbReference type="ARBA" id="ARBA00010782"/>
    </source>
</evidence>
<protein>
    <recommendedName>
        <fullName evidence="3 6">Ribosome production factor 2 homolog</fullName>
    </recommendedName>
    <alternativeName>
        <fullName evidence="5 6">Ribosome biogenesis protein RPF2 homolog</fullName>
    </alternativeName>
</protein>
<keyword evidence="9" id="KW-1185">Reference proteome</keyword>
<proteinExistence type="inferred from homology"/>
<dbReference type="InterPro" id="IPR039770">
    <property type="entry name" value="Rpf2"/>
</dbReference>
<dbReference type="Proteomes" id="UP000053766">
    <property type="component" value="Unassembled WGS sequence"/>
</dbReference>
<evidence type="ECO:0000256" key="6">
    <source>
        <dbReference type="RuleBase" id="RU367086"/>
    </source>
</evidence>
<accession>A0A0D8YB00</accession>
<sequence>MWINKIKSRKGKRMLDDRAPKTVENDKTALIVKGSKTSQTVVDSMLDIYMLKKPLVRQLKRHNPFHLFDDETPLEKFMEKYDTSLFLFGSSTKKRPNTLVFGRTHDGHILDMVELNIVKYVPSCDFETPKVMLGTKPCICLEGPTFETDPVIKRIGNLLVDFFKGPTAEMVAE</sequence>
<dbReference type="GO" id="GO:0000027">
    <property type="term" value="P:ribosomal large subunit assembly"/>
    <property type="evidence" value="ECO:0007669"/>
    <property type="project" value="InterPro"/>
</dbReference>
<dbReference type="SMART" id="SM00879">
    <property type="entry name" value="Brix"/>
    <property type="match status" value="1"/>
</dbReference>
<evidence type="ECO:0000256" key="3">
    <source>
        <dbReference type="ARBA" id="ARBA00020387"/>
    </source>
</evidence>
<dbReference type="OrthoDB" id="407658at2759"/>
<organism evidence="8 9">
    <name type="scientific">Dictyocaulus viviparus</name>
    <name type="common">Bovine lungworm</name>
    <dbReference type="NCBI Taxonomy" id="29172"/>
    <lineage>
        <taxon>Eukaryota</taxon>
        <taxon>Metazoa</taxon>
        <taxon>Ecdysozoa</taxon>
        <taxon>Nematoda</taxon>
        <taxon>Chromadorea</taxon>
        <taxon>Rhabditida</taxon>
        <taxon>Rhabditina</taxon>
        <taxon>Rhabditomorpha</taxon>
        <taxon>Strongyloidea</taxon>
        <taxon>Metastrongylidae</taxon>
        <taxon>Dictyocaulus</taxon>
    </lineage>
</organism>
<dbReference type="PANTHER" id="PTHR12728:SF0">
    <property type="entry name" value="RIBOSOME PRODUCTION FACTOR 2 HOMOLOG"/>
    <property type="match status" value="1"/>
</dbReference>
<evidence type="ECO:0000313" key="8">
    <source>
        <dbReference type="EMBL" id="KJH51716.1"/>
    </source>
</evidence>
<evidence type="ECO:0000256" key="4">
    <source>
        <dbReference type="ARBA" id="ARBA00023242"/>
    </source>
</evidence>
<reference evidence="8 9" key="1">
    <citation type="submission" date="2013-11" db="EMBL/GenBank/DDBJ databases">
        <title>Draft genome of the bovine lungworm Dictyocaulus viviparus.</title>
        <authorList>
            <person name="Mitreva M."/>
        </authorList>
    </citation>
    <scope>NUCLEOTIDE SEQUENCE [LARGE SCALE GENOMIC DNA]</scope>
    <source>
        <strain evidence="8 9">HannoverDv2000</strain>
    </source>
</reference>
<gene>
    <name evidence="8" type="ORF">DICVIV_02147</name>
</gene>
<dbReference type="GO" id="GO:0005730">
    <property type="term" value="C:nucleolus"/>
    <property type="evidence" value="ECO:0007669"/>
    <property type="project" value="UniProtKB-SubCell"/>
</dbReference>
<dbReference type="STRING" id="29172.A0A0D8YB00"/>
<evidence type="ECO:0000256" key="1">
    <source>
        <dbReference type="ARBA" id="ARBA00004604"/>
    </source>
</evidence>
<evidence type="ECO:0000313" key="9">
    <source>
        <dbReference type="Proteomes" id="UP000053766"/>
    </source>
</evidence>
<evidence type="ECO:0000259" key="7">
    <source>
        <dbReference type="PROSITE" id="PS50833"/>
    </source>
</evidence>
<reference evidence="9" key="2">
    <citation type="journal article" date="2016" name="Sci. Rep.">
        <title>Dictyocaulus viviparus genome, variome and transcriptome elucidate lungworm biology and support future intervention.</title>
        <authorList>
            <person name="McNulty S.N."/>
            <person name="Strube C."/>
            <person name="Rosa B.A."/>
            <person name="Martin J.C."/>
            <person name="Tyagi R."/>
            <person name="Choi Y.J."/>
            <person name="Wang Q."/>
            <person name="Hallsworth Pepin K."/>
            <person name="Zhang X."/>
            <person name="Ozersky P."/>
            <person name="Wilson R.K."/>
            <person name="Sternberg P.W."/>
            <person name="Gasser R.B."/>
            <person name="Mitreva M."/>
        </authorList>
    </citation>
    <scope>NUCLEOTIDE SEQUENCE [LARGE SCALE GENOMIC DNA]</scope>
    <source>
        <strain evidence="9">HannoverDv2000</strain>
    </source>
</reference>
<dbReference type="PROSITE" id="PS50833">
    <property type="entry name" value="BRIX"/>
    <property type="match status" value="1"/>
</dbReference>
<evidence type="ECO:0000256" key="5">
    <source>
        <dbReference type="ARBA" id="ARBA00030889"/>
    </source>
</evidence>
<comment type="subcellular location">
    <subcellularLocation>
        <location evidence="1 6">Nucleus</location>
        <location evidence="1 6">Nucleolus</location>
    </subcellularLocation>
</comment>
<dbReference type="InterPro" id="IPR007109">
    <property type="entry name" value="Brix"/>
</dbReference>
<feature type="domain" description="Brix" evidence="7">
    <location>
        <begin position="27"/>
        <end position="173"/>
    </location>
</feature>
<dbReference type="EMBL" id="KN716178">
    <property type="protein sequence ID" value="KJH51716.1"/>
    <property type="molecule type" value="Genomic_DNA"/>
</dbReference>
<dbReference type="GO" id="GO:0000463">
    <property type="term" value="P:maturation of LSU-rRNA from tricistronic rRNA transcript (SSU-rRNA, 5.8S rRNA, LSU-rRNA)"/>
    <property type="evidence" value="ECO:0007669"/>
    <property type="project" value="TreeGrafter"/>
</dbReference>
<dbReference type="PANTHER" id="PTHR12728">
    <property type="entry name" value="BRIX DOMAIN CONTAINING PROTEIN"/>
    <property type="match status" value="1"/>
</dbReference>
<dbReference type="Pfam" id="PF04427">
    <property type="entry name" value="Brix"/>
    <property type="match status" value="1"/>
</dbReference>
<dbReference type="AlphaFoldDB" id="A0A0D8YB00"/>
<comment type="similarity">
    <text evidence="2 6">Belongs to the RPF2 family.</text>
</comment>